<protein>
    <recommendedName>
        <fullName evidence="2">DUF3592 domain-containing protein</fullName>
    </recommendedName>
</protein>
<feature type="transmembrane region" description="Helical" evidence="1">
    <location>
        <begin position="134"/>
        <end position="157"/>
    </location>
</feature>
<keyword evidence="1" id="KW-1133">Transmembrane helix</keyword>
<sequence length="169" mass="19009">MHHHQVPLRGVRLLAVLAMVIVSISVAIWSSIALISNCVDALRLRNAVLVDARVSHIEIVKRGKAKDAVYVTYSYEYQGQRYKHRTQKITLFAPGFKVHGKLIHAFRTGEAVQCYVDPDRPSLSVFSKEFSRSLFLLSAIFPIGFGSVAFIIATSLVRRVREAIRMDGR</sequence>
<evidence type="ECO:0000313" key="3">
    <source>
        <dbReference type="EMBL" id="GAA5508691.1"/>
    </source>
</evidence>
<reference evidence="3 4" key="1">
    <citation type="submission" date="2024-02" db="EMBL/GenBank/DDBJ databases">
        <title>Rhodopirellula caenicola NBRC 110016.</title>
        <authorList>
            <person name="Ichikawa N."/>
            <person name="Katano-Makiyama Y."/>
            <person name="Hidaka K."/>
        </authorList>
    </citation>
    <scope>NUCLEOTIDE SEQUENCE [LARGE SCALE GENOMIC DNA]</scope>
    <source>
        <strain evidence="3 4">NBRC 110016</strain>
    </source>
</reference>
<keyword evidence="4" id="KW-1185">Reference proteome</keyword>
<dbReference type="Pfam" id="PF12158">
    <property type="entry name" value="DUF3592"/>
    <property type="match status" value="1"/>
</dbReference>
<dbReference type="EMBL" id="BAABRO010000010">
    <property type="protein sequence ID" value="GAA5508691.1"/>
    <property type="molecule type" value="Genomic_DNA"/>
</dbReference>
<keyword evidence="1" id="KW-0812">Transmembrane</keyword>
<dbReference type="InterPro" id="IPR021994">
    <property type="entry name" value="DUF3592"/>
</dbReference>
<name>A0ABP9VV49_9BACT</name>
<proteinExistence type="predicted"/>
<evidence type="ECO:0000259" key="2">
    <source>
        <dbReference type="Pfam" id="PF12158"/>
    </source>
</evidence>
<dbReference type="Proteomes" id="UP001416858">
    <property type="component" value="Unassembled WGS sequence"/>
</dbReference>
<keyword evidence="1" id="KW-0472">Membrane</keyword>
<accession>A0ABP9VV49</accession>
<feature type="domain" description="DUF3592" evidence="2">
    <location>
        <begin position="57"/>
        <end position="128"/>
    </location>
</feature>
<gene>
    <name evidence="3" type="ORF">Rcae01_04158</name>
</gene>
<evidence type="ECO:0000256" key="1">
    <source>
        <dbReference type="SAM" id="Phobius"/>
    </source>
</evidence>
<organism evidence="3 4">
    <name type="scientific">Novipirellula caenicola</name>
    <dbReference type="NCBI Taxonomy" id="1536901"/>
    <lineage>
        <taxon>Bacteria</taxon>
        <taxon>Pseudomonadati</taxon>
        <taxon>Planctomycetota</taxon>
        <taxon>Planctomycetia</taxon>
        <taxon>Pirellulales</taxon>
        <taxon>Pirellulaceae</taxon>
        <taxon>Novipirellula</taxon>
    </lineage>
</organism>
<feature type="transmembrane region" description="Helical" evidence="1">
    <location>
        <begin position="12"/>
        <end position="35"/>
    </location>
</feature>
<comment type="caution">
    <text evidence="3">The sequence shown here is derived from an EMBL/GenBank/DDBJ whole genome shotgun (WGS) entry which is preliminary data.</text>
</comment>
<evidence type="ECO:0000313" key="4">
    <source>
        <dbReference type="Proteomes" id="UP001416858"/>
    </source>
</evidence>